<evidence type="ECO:0000313" key="1">
    <source>
        <dbReference type="EMBL" id="GAA0469788.1"/>
    </source>
</evidence>
<dbReference type="NCBIfam" id="TIGR04352">
    <property type="entry name" value="HprK_rel_A"/>
    <property type="match status" value="1"/>
</dbReference>
<gene>
    <name evidence="1" type="ORF">GCM10009096_08390</name>
</gene>
<accession>A0ABN1A7X5</accession>
<protein>
    <submittedName>
        <fullName evidence="1">HprK-related kinase A</fullName>
    </submittedName>
</protein>
<dbReference type="Proteomes" id="UP001500713">
    <property type="component" value="Unassembled WGS sequence"/>
</dbReference>
<keyword evidence="1" id="KW-0808">Transferase</keyword>
<comment type="caution">
    <text evidence="1">The sequence shown here is derived from an EMBL/GenBank/DDBJ whole genome shotgun (WGS) entry which is preliminary data.</text>
</comment>
<dbReference type="InterPro" id="IPR027417">
    <property type="entry name" value="P-loop_NTPase"/>
</dbReference>
<dbReference type="InterPro" id="IPR027600">
    <property type="entry name" value="HprK-rel_A"/>
</dbReference>
<dbReference type="EMBL" id="BAAAEM010000002">
    <property type="protein sequence ID" value="GAA0469788.1"/>
    <property type="molecule type" value="Genomic_DNA"/>
</dbReference>
<keyword evidence="1" id="KW-0418">Kinase</keyword>
<dbReference type="SUPFAM" id="SSF53795">
    <property type="entry name" value="PEP carboxykinase-like"/>
    <property type="match status" value="1"/>
</dbReference>
<reference evidence="1 2" key="1">
    <citation type="journal article" date="2019" name="Int. J. Syst. Evol. Microbiol.">
        <title>The Global Catalogue of Microorganisms (GCM) 10K type strain sequencing project: providing services to taxonomists for standard genome sequencing and annotation.</title>
        <authorList>
            <consortium name="The Broad Institute Genomics Platform"/>
            <consortium name="The Broad Institute Genome Sequencing Center for Infectious Disease"/>
            <person name="Wu L."/>
            <person name="Ma J."/>
        </authorList>
    </citation>
    <scope>NUCLEOTIDE SEQUENCE [LARGE SCALE GENOMIC DNA]</scope>
    <source>
        <strain evidence="1 2">JCM 14162</strain>
    </source>
</reference>
<name>A0ABN1A7X5_9SPHN</name>
<evidence type="ECO:0000313" key="2">
    <source>
        <dbReference type="Proteomes" id="UP001500713"/>
    </source>
</evidence>
<dbReference type="Gene3D" id="3.40.50.300">
    <property type="entry name" value="P-loop containing nucleotide triphosphate hydrolases"/>
    <property type="match status" value="1"/>
</dbReference>
<dbReference type="GO" id="GO:0016301">
    <property type="term" value="F:kinase activity"/>
    <property type="evidence" value="ECO:0007669"/>
    <property type="project" value="UniProtKB-KW"/>
</dbReference>
<keyword evidence="2" id="KW-1185">Reference proteome</keyword>
<sequence length="289" mass="32353">MARMHQLCLTVGPTRYRLVSAWRRPLDQLAALYKGYPTSQDGYADFTVRLEPEKPWRRYIRPSVHISGDYWLPDAAPLPIEQSLLAAEMGMNLQMALGWRRHLLLHASSVEKDGKALLMTGLSGSGKSTLSAILAERGWRFMGDEFALLNPDTGMVHSLPRLISLKNQAIAVMQAIVPENRFGPLMQDTPKGDIRHIVPPRDAVNRMAESAKPALLLFPRFGHDPALRDMGKSEIFVRLTQASTNYVALGETGFRALTRFVDEVPTKAMDYQSGDQAEELIDSLWSQLP</sequence>
<organism evidence="1 2">
    <name type="scientific">Parasphingorhabdus litoris</name>
    <dbReference type="NCBI Taxonomy" id="394733"/>
    <lineage>
        <taxon>Bacteria</taxon>
        <taxon>Pseudomonadati</taxon>
        <taxon>Pseudomonadota</taxon>
        <taxon>Alphaproteobacteria</taxon>
        <taxon>Sphingomonadales</taxon>
        <taxon>Sphingomonadaceae</taxon>
        <taxon>Parasphingorhabdus</taxon>
    </lineage>
</organism>
<proteinExistence type="predicted"/>